<evidence type="ECO:0000313" key="2">
    <source>
        <dbReference type="Proteomes" id="UP000735302"/>
    </source>
</evidence>
<evidence type="ECO:0000313" key="1">
    <source>
        <dbReference type="EMBL" id="GFN81378.1"/>
    </source>
</evidence>
<sequence>MQDLSDAILSPNYGEFWASLREFALLCQSVGQRPKVTEVVRMDETTGFDPIPHGCRTPLELPVQTDSINRRYQMKQEPQ</sequence>
<keyword evidence="2" id="KW-1185">Reference proteome</keyword>
<comment type="caution">
    <text evidence="1">The sequence shown here is derived from an EMBL/GenBank/DDBJ whole genome shotgun (WGS) entry which is preliminary data.</text>
</comment>
<organism evidence="1 2">
    <name type="scientific">Plakobranchus ocellatus</name>
    <dbReference type="NCBI Taxonomy" id="259542"/>
    <lineage>
        <taxon>Eukaryota</taxon>
        <taxon>Metazoa</taxon>
        <taxon>Spiralia</taxon>
        <taxon>Lophotrochozoa</taxon>
        <taxon>Mollusca</taxon>
        <taxon>Gastropoda</taxon>
        <taxon>Heterobranchia</taxon>
        <taxon>Euthyneura</taxon>
        <taxon>Panpulmonata</taxon>
        <taxon>Sacoglossa</taxon>
        <taxon>Placobranchoidea</taxon>
        <taxon>Plakobranchidae</taxon>
        <taxon>Plakobranchus</taxon>
    </lineage>
</organism>
<gene>
    <name evidence="1" type="ORF">PoB_000788400</name>
</gene>
<dbReference type="EMBL" id="BLXT01000924">
    <property type="protein sequence ID" value="GFN81378.1"/>
    <property type="molecule type" value="Genomic_DNA"/>
</dbReference>
<protein>
    <submittedName>
        <fullName evidence="1">Uncharacterized protein</fullName>
    </submittedName>
</protein>
<dbReference type="Proteomes" id="UP000735302">
    <property type="component" value="Unassembled WGS sequence"/>
</dbReference>
<proteinExistence type="predicted"/>
<accession>A0AAV3YGF1</accession>
<dbReference type="AlphaFoldDB" id="A0AAV3YGF1"/>
<reference evidence="1 2" key="1">
    <citation type="journal article" date="2021" name="Elife">
        <title>Chloroplast acquisition without the gene transfer in kleptoplastic sea slugs, Plakobranchus ocellatus.</title>
        <authorList>
            <person name="Maeda T."/>
            <person name="Takahashi S."/>
            <person name="Yoshida T."/>
            <person name="Shimamura S."/>
            <person name="Takaki Y."/>
            <person name="Nagai Y."/>
            <person name="Toyoda A."/>
            <person name="Suzuki Y."/>
            <person name="Arimoto A."/>
            <person name="Ishii H."/>
            <person name="Satoh N."/>
            <person name="Nishiyama T."/>
            <person name="Hasebe M."/>
            <person name="Maruyama T."/>
            <person name="Minagawa J."/>
            <person name="Obokata J."/>
            <person name="Shigenobu S."/>
        </authorList>
    </citation>
    <scope>NUCLEOTIDE SEQUENCE [LARGE SCALE GENOMIC DNA]</scope>
</reference>
<name>A0AAV3YGF1_9GAST</name>